<comment type="caution">
    <text evidence="1">The sequence shown here is derived from an EMBL/GenBank/DDBJ whole genome shotgun (WGS) entry which is preliminary data.</text>
</comment>
<dbReference type="OrthoDB" id="9843849at2"/>
<dbReference type="EMBL" id="VCEI01000025">
    <property type="protein sequence ID" value="TLU92399.1"/>
    <property type="molecule type" value="Genomic_DNA"/>
</dbReference>
<gene>
    <name evidence="1" type="ORF">FEM55_16895</name>
</gene>
<proteinExistence type="predicted"/>
<accession>A0A5R9KCD6</accession>
<dbReference type="AlphaFoldDB" id="A0A5R9KCD6"/>
<protein>
    <submittedName>
        <fullName evidence="1">Uncharacterized protein</fullName>
    </submittedName>
</protein>
<sequence>MDSIRMYLDLIYEYEPTSVPFKEHVADLLEPYIALDKELAPDAGNIIDLELTEIYQARDFWYTRNAKEYRAALLILKKDWIIDFIEVTCNYMIIYLAHLTESETKIRLCLLNK</sequence>
<evidence type="ECO:0000313" key="1">
    <source>
        <dbReference type="EMBL" id="TLU92399.1"/>
    </source>
</evidence>
<evidence type="ECO:0000313" key="2">
    <source>
        <dbReference type="Proteomes" id="UP000309788"/>
    </source>
</evidence>
<reference evidence="1 2" key="1">
    <citation type="submission" date="2019-05" db="EMBL/GenBank/DDBJ databases">
        <authorList>
            <person name="Qu J.-H."/>
        </authorList>
    </citation>
    <scope>NUCLEOTIDE SEQUENCE [LARGE SCALE GENOMIC DNA]</scope>
    <source>
        <strain evidence="1 2">Z12</strain>
    </source>
</reference>
<keyword evidence="2" id="KW-1185">Reference proteome</keyword>
<organism evidence="1 2">
    <name type="scientific">Dyadobacter sediminis</name>
    <dbReference type="NCBI Taxonomy" id="1493691"/>
    <lineage>
        <taxon>Bacteria</taxon>
        <taxon>Pseudomonadati</taxon>
        <taxon>Bacteroidota</taxon>
        <taxon>Cytophagia</taxon>
        <taxon>Cytophagales</taxon>
        <taxon>Spirosomataceae</taxon>
        <taxon>Dyadobacter</taxon>
    </lineage>
</organism>
<dbReference type="Proteomes" id="UP000309788">
    <property type="component" value="Unassembled WGS sequence"/>
</dbReference>
<name>A0A5R9KCD6_9BACT</name>
<dbReference type="RefSeq" id="WP_138282507.1">
    <property type="nucleotide sequence ID" value="NZ_BMGE01000003.1"/>
</dbReference>